<comment type="caution">
    <text evidence="5">The sequence shown here is derived from an EMBL/GenBank/DDBJ whole genome shotgun (WGS) entry which is preliminary data.</text>
</comment>
<dbReference type="Proteomes" id="UP001556367">
    <property type="component" value="Unassembled WGS sequence"/>
</dbReference>
<dbReference type="CDD" id="cd22778">
    <property type="entry name" value="DPBB_CEPL-like"/>
    <property type="match status" value="1"/>
</dbReference>
<evidence type="ECO:0000313" key="6">
    <source>
        <dbReference type="Proteomes" id="UP001556367"/>
    </source>
</evidence>
<feature type="signal peptide" evidence="4">
    <location>
        <begin position="1"/>
        <end position="19"/>
    </location>
</feature>
<dbReference type="EMBL" id="JASNQZ010000015">
    <property type="protein sequence ID" value="KAL0945771.1"/>
    <property type="molecule type" value="Genomic_DNA"/>
</dbReference>
<accession>A0ABR3IR39</accession>
<evidence type="ECO:0000256" key="3">
    <source>
        <dbReference type="ARBA" id="ARBA00022525"/>
    </source>
</evidence>
<dbReference type="InterPro" id="IPR010829">
    <property type="entry name" value="Cerato-platanin"/>
</dbReference>
<comment type="similarity">
    <text evidence="2">Belongs to the cerato-platanin family.</text>
</comment>
<dbReference type="Pfam" id="PF07249">
    <property type="entry name" value="Cerato-platanin"/>
    <property type="match status" value="1"/>
</dbReference>
<evidence type="ECO:0000313" key="5">
    <source>
        <dbReference type="EMBL" id="KAL0945771.1"/>
    </source>
</evidence>
<keyword evidence="6" id="KW-1185">Reference proteome</keyword>
<dbReference type="Gene3D" id="2.40.40.10">
    <property type="entry name" value="RlpA-like domain"/>
    <property type="match status" value="1"/>
</dbReference>
<reference evidence="6" key="1">
    <citation type="submission" date="2024-06" db="EMBL/GenBank/DDBJ databases">
        <title>Multi-omics analyses provide insights into the biosynthesis of the anticancer antibiotic pleurotin in Hohenbuehelia grisea.</title>
        <authorList>
            <person name="Weaver J.A."/>
            <person name="Alberti F."/>
        </authorList>
    </citation>
    <scope>NUCLEOTIDE SEQUENCE [LARGE SCALE GENOMIC DNA]</scope>
    <source>
        <strain evidence="6">T-177</strain>
    </source>
</reference>
<dbReference type="SUPFAM" id="SSF50685">
    <property type="entry name" value="Barwin-like endoglucanases"/>
    <property type="match status" value="1"/>
</dbReference>
<evidence type="ECO:0008006" key="7">
    <source>
        <dbReference type="Google" id="ProtNLM"/>
    </source>
</evidence>
<evidence type="ECO:0000256" key="2">
    <source>
        <dbReference type="ARBA" id="ARBA00010421"/>
    </source>
</evidence>
<proteinExistence type="inferred from homology"/>
<keyword evidence="4" id="KW-0732">Signal</keyword>
<comment type="subcellular location">
    <subcellularLocation>
        <location evidence="1">Secreted</location>
    </subcellularLocation>
</comment>
<gene>
    <name evidence="5" type="ORF">HGRIS_012060</name>
</gene>
<name>A0ABR3IR39_9AGAR</name>
<protein>
    <recommendedName>
        <fullName evidence="7">Cerato-platanin</fullName>
    </recommendedName>
</protein>
<dbReference type="InterPro" id="IPR036908">
    <property type="entry name" value="RlpA-like_sf"/>
</dbReference>
<sequence length="140" mass="14792">MKFTYVLAPLALLAGLASADKTTVGYDSVYGEKGRSMNTVSCSDGSHGLTKKYPTLGSVPAYVGSTYAVGGWNSDKCGTCWKLTYTPAKGKKQTIYMVAVDHANDSFNVSPAAFKKLTGNTDLGRVNIIAEQVGSNMCGM</sequence>
<feature type="chain" id="PRO_5046303554" description="Cerato-platanin" evidence="4">
    <location>
        <begin position="20"/>
        <end position="140"/>
    </location>
</feature>
<keyword evidence="3" id="KW-0964">Secreted</keyword>
<evidence type="ECO:0000256" key="1">
    <source>
        <dbReference type="ARBA" id="ARBA00004613"/>
    </source>
</evidence>
<organism evidence="5 6">
    <name type="scientific">Hohenbuehelia grisea</name>
    <dbReference type="NCBI Taxonomy" id="104357"/>
    <lineage>
        <taxon>Eukaryota</taxon>
        <taxon>Fungi</taxon>
        <taxon>Dikarya</taxon>
        <taxon>Basidiomycota</taxon>
        <taxon>Agaricomycotina</taxon>
        <taxon>Agaricomycetes</taxon>
        <taxon>Agaricomycetidae</taxon>
        <taxon>Agaricales</taxon>
        <taxon>Pleurotineae</taxon>
        <taxon>Pleurotaceae</taxon>
        <taxon>Hohenbuehelia</taxon>
    </lineage>
</organism>
<evidence type="ECO:0000256" key="4">
    <source>
        <dbReference type="SAM" id="SignalP"/>
    </source>
</evidence>